<accession>A0AAD8JMT3</accession>
<protein>
    <submittedName>
        <fullName evidence="1">Uncharacterized protein</fullName>
    </submittedName>
</protein>
<reference evidence="1" key="1">
    <citation type="journal article" date="2023" name="bioRxiv">
        <title>Improved chromosome-level genome assembly for marigold (Tagetes erecta).</title>
        <authorList>
            <person name="Jiang F."/>
            <person name="Yuan L."/>
            <person name="Wang S."/>
            <person name="Wang H."/>
            <person name="Xu D."/>
            <person name="Wang A."/>
            <person name="Fan W."/>
        </authorList>
    </citation>
    <scope>NUCLEOTIDE SEQUENCE</scope>
    <source>
        <strain evidence="1">WSJ</strain>
        <tissue evidence="1">Leaf</tissue>
    </source>
</reference>
<name>A0AAD8JMT3_TARER</name>
<sequence length="66" mass="7500">MDARRCVVDVVDVGKRWWWLMSPEMAVVDDMMVLNDFSPLFSELNSSSSSVISASKSHGYLLEFAR</sequence>
<dbReference type="Proteomes" id="UP001229421">
    <property type="component" value="Unassembled WGS sequence"/>
</dbReference>
<dbReference type="AlphaFoldDB" id="A0AAD8JMT3"/>
<evidence type="ECO:0000313" key="1">
    <source>
        <dbReference type="EMBL" id="KAK1407379.1"/>
    </source>
</evidence>
<evidence type="ECO:0000313" key="2">
    <source>
        <dbReference type="Proteomes" id="UP001229421"/>
    </source>
</evidence>
<comment type="caution">
    <text evidence="1">The sequence shown here is derived from an EMBL/GenBank/DDBJ whole genome shotgun (WGS) entry which is preliminary data.</text>
</comment>
<keyword evidence="2" id="KW-1185">Reference proteome</keyword>
<proteinExistence type="predicted"/>
<organism evidence="1 2">
    <name type="scientific">Tagetes erecta</name>
    <name type="common">African marigold</name>
    <dbReference type="NCBI Taxonomy" id="13708"/>
    <lineage>
        <taxon>Eukaryota</taxon>
        <taxon>Viridiplantae</taxon>
        <taxon>Streptophyta</taxon>
        <taxon>Embryophyta</taxon>
        <taxon>Tracheophyta</taxon>
        <taxon>Spermatophyta</taxon>
        <taxon>Magnoliopsida</taxon>
        <taxon>eudicotyledons</taxon>
        <taxon>Gunneridae</taxon>
        <taxon>Pentapetalae</taxon>
        <taxon>asterids</taxon>
        <taxon>campanulids</taxon>
        <taxon>Asterales</taxon>
        <taxon>Asteraceae</taxon>
        <taxon>Asteroideae</taxon>
        <taxon>Heliantheae alliance</taxon>
        <taxon>Tageteae</taxon>
        <taxon>Tagetes</taxon>
    </lineage>
</organism>
<gene>
    <name evidence="1" type="ORF">QVD17_38993</name>
</gene>
<dbReference type="EMBL" id="JAUHHV010000011">
    <property type="protein sequence ID" value="KAK1407379.1"/>
    <property type="molecule type" value="Genomic_DNA"/>
</dbReference>